<protein>
    <submittedName>
        <fullName evidence="1">Uncharacterized protein</fullName>
    </submittedName>
</protein>
<keyword evidence="2" id="KW-1185">Reference proteome</keyword>
<gene>
    <name evidence="1" type="ORF">AVEN_189272_1</name>
</gene>
<organism evidence="1 2">
    <name type="scientific">Araneus ventricosus</name>
    <name type="common">Orbweaver spider</name>
    <name type="synonym">Epeira ventricosa</name>
    <dbReference type="NCBI Taxonomy" id="182803"/>
    <lineage>
        <taxon>Eukaryota</taxon>
        <taxon>Metazoa</taxon>
        <taxon>Ecdysozoa</taxon>
        <taxon>Arthropoda</taxon>
        <taxon>Chelicerata</taxon>
        <taxon>Arachnida</taxon>
        <taxon>Araneae</taxon>
        <taxon>Araneomorphae</taxon>
        <taxon>Entelegynae</taxon>
        <taxon>Araneoidea</taxon>
        <taxon>Araneidae</taxon>
        <taxon>Araneus</taxon>
    </lineage>
</organism>
<accession>A0A4Y2MXF3</accession>
<evidence type="ECO:0000313" key="1">
    <source>
        <dbReference type="EMBL" id="GBN31242.1"/>
    </source>
</evidence>
<comment type="caution">
    <text evidence="1">The sequence shown here is derived from an EMBL/GenBank/DDBJ whole genome shotgun (WGS) entry which is preliminary data.</text>
</comment>
<dbReference type="EMBL" id="BGPR01008056">
    <property type="protein sequence ID" value="GBN31242.1"/>
    <property type="molecule type" value="Genomic_DNA"/>
</dbReference>
<sequence>MFSLQKLSLIRLATTLCNNGQLLNMIMQCPFNKRFPGRLFTRKLKEWEAVQTMANELLSQICICIALKKKILELLWPISCKIMLWKSIYASSIENKFLERFHWTDEGRIDNIRTAMCIIGNKNISNRSRFILACSVCLKEEIHEIWAEMPNDEKFFFTTENNPLILFWISTVERSHPMHYIMHALECASEFGLLEAVQYLFNLLAADEKNAMAGRCANRLDCMVPGISFIDEDEIDIACFLLSRMNKEDREFLFKSPSGLVMSFLLHSSDRERFLNALVKIYRYACLNDNRNFLGMFFYMFHLEDIKDYDYLTLFFDVWRTFPPAFRNLIATETYLGPQCLSVLIKHDFPFLLEEGAFQKVEELISSDLEPAIAETPFGFHQDRWKFLLLLIQEDVLTISSLQQLRHYFTVEESNLAILESVVRYVRKIGTKSTHPEE</sequence>
<evidence type="ECO:0000313" key="2">
    <source>
        <dbReference type="Proteomes" id="UP000499080"/>
    </source>
</evidence>
<reference evidence="1 2" key="1">
    <citation type="journal article" date="2019" name="Sci. Rep.">
        <title>Orb-weaving spider Araneus ventricosus genome elucidates the spidroin gene catalogue.</title>
        <authorList>
            <person name="Kono N."/>
            <person name="Nakamura H."/>
            <person name="Ohtoshi R."/>
            <person name="Moran D.A.P."/>
            <person name="Shinohara A."/>
            <person name="Yoshida Y."/>
            <person name="Fujiwara M."/>
            <person name="Mori M."/>
            <person name="Tomita M."/>
            <person name="Arakawa K."/>
        </authorList>
    </citation>
    <scope>NUCLEOTIDE SEQUENCE [LARGE SCALE GENOMIC DNA]</scope>
</reference>
<dbReference type="AlphaFoldDB" id="A0A4Y2MXF3"/>
<dbReference type="Proteomes" id="UP000499080">
    <property type="component" value="Unassembled WGS sequence"/>
</dbReference>
<name>A0A4Y2MXF3_ARAVE</name>
<proteinExistence type="predicted"/>